<accession>A0A412JB85</accession>
<gene>
    <name evidence="1" type="ORF">DWX87_20675</name>
</gene>
<organism evidence="1 2">
    <name type="scientific">Bacteroides uniformis</name>
    <dbReference type="NCBI Taxonomy" id="820"/>
    <lineage>
        <taxon>Bacteria</taxon>
        <taxon>Pseudomonadati</taxon>
        <taxon>Bacteroidota</taxon>
        <taxon>Bacteroidia</taxon>
        <taxon>Bacteroidales</taxon>
        <taxon>Bacteroidaceae</taxon>
        <taxon>Bacteroides</taxon>
    </lineage>
</organism>
<proteinExistence type="predicted"/>
<dbReference type="GO" id="GO:0003677">
    <property type="term" value="F:DNA binding"/>
    <property type="evidence" value="ECO:0007669"/>
    <property type="project" value="UniProtKB-KW"/>
</dbReference>
<evidence type="ECO:0000313" key="1">
    <source>
        <dbReference type="EMBL" id="RGS49643.1"/>
    </source>
</evidence>
<protein>
    <submittedName>
        <fullName evidence="1">DNA-binding protein</fullName>
    </submittedName>
</protein>
<sequence>MKKEFTLRLDDAACAELENLKKLSGEKTDAKAIRFAIQNYAKLNDRYIETQRQKGAWKDKYTTLNEAVNDYLSSFEALKKATD</sequence>
<dbReference type="EMBL" id="QRVP01000050">
    <property type="protein sequence ID" value="RGS49643.1"/>
    <property type="molecule type" value="Genomic_DNA"/>
</dbReference>
<name>A0A412JB85_BACUN</name>
<comment type="caution">
    <text evidence="1">The sequence shown here is derived from an EMBL/GenBank/DDBJ whole genome shotgun (WGS) entry which is preliminary data.</text>
</comment>
<dbReference type="Proteomes" id="UP000285283">
    <property type="component" value="Unassembled WGS sequence"/>
</dbReference>
<reference evidence="1 2" key="1">
    <citation type="submission" date="2018-08" db="EMBL/GenBank/DDBJ databases">
        <title>A genome reference for cultivated species of the human gut microbiota.</title>
        <authorList>
            <person name="Zou Y."/>
            <person name="Xue W."/>
            <person name="Luo G."/>
        </authorList>
    </citation>
    <scope>NUCLEOTIDE SEQUENCE [LARGE SCALE GENOMIC DNA]</scope>
    <source>
        <strain evidence="1 2">AF21-53</strain>
    </source>
</reference>
<evidence type="ECO:0000313" key="2">
    <source>
        <dbReference type="Proteomes" id="UP000285283"/>
    </source>
</evidence>
<dbReference type="RefSeq" id="WP_117795892.1">
    <property type="nucleotide sequence ID" value="NZ_QRVP01000050.1"/>
</dbReference>
<keyword evidence="1" id="KW-0238">DNA-binding</keyword>
<dbReference type="AlphaFoldDB" id="A0A412JB85"/>